<dbReference type="Proteomes" id="UP001274830">
    <property type="component" value="Unassembled WGS sequence"/>
</dbReference>
<feature type="compositionally biased region" description="Polar residues" evidence="2">
    <location>
        <begin position="167"/>
        <end position="182"/>
    </location>
</feature>
<keyword evidence="4" id="KW-1185">Reference proteome</keyword>
<feature type="coiled-coil region" evidence="1">
    <location>
        <begin position="282"/>
        <end position="309"/>
    </location>
</feature>
<evidence type="ECO:0000313" key="3">
    <source>
        <dbReference type="EMBL" id="KAK3672547.1"/>
    </source>
</evidence>
<feature type="compositionally biased region" description="Basic and acidic residues" evidence="2">
    <location>
        <begin position="1"/>
        <end position="16"/>
    </location>
</feature>
<feature type="region of interest" description="Disordered" evidence="2">
    <location>
        <begin position="165"/>
        <end position="247"/>
    </location>
</feature>
<organism evidence="3 4">
    <name type="scientific">Recurvomyces mirabilis</name>
    <dbReference type="NCBI Taxonomy" id="574656"/>
    <lineage>
        <taxon>Eukaryota</taxon>
        <taxon>Fungi</taxon>
        <taxon>Dikarya</taxon>
        <taxon>Ascomycota</taxon>
        <taxon>Pezizomycotina</taxon>
        <taxon>Dothideomycetes</taxon>
        <taxon>Dothideomycetidae</taxon>
        <taxon>Mycosphaerellales</taxon>
        <taxon>Teratosphaeriaceae</taxon>
        <taxon>Recurvomyces</taxon>
    </lineage>
</organism>
<feature type="compositionally biased region" description="Basic and acidic residues" evidence="2">
    <location>
        <begin position="55"/>
        <end position="73"/>
    </location>
</feature>
<name>A0AAE0TU61_9PEZI</name>
<feature type="region of interest" description="Disordered" evidence="2">
    <location>
        <begin position="322"/>
        <end position="348"/>
    </location>
</feature>
<feature type="compositionally biased region" description="Low complexity" evidence="2">
    <location>
        <begin position="322"/>
        <end position="332"/>
    </location>
</feature>
<accession>A0AAE0TU61</accession>
<comment type="caution">
    <text evidence="3">The sequence shown here is derived from an EMBL/GenBank/DDBJ whole genome shotgun (WGS) entry which is preliminary data.</text>
</comment>
<proteinExistence type="predicted"/>
<reference evidence="3" key="1">
    <citation type="submission" date="2023-07" db="EMBL/GenBank/DDBJ databases">
        <title>Black Yeasts Isolated from many extreme environments.</title>
        <authorList>
            <person name="Coleine C."/>
            <person name="Stajich J.E."/>
            <person name="Selbmann L."/>
        </authorList>
    </citation>
    <scope>NUCLEOTIDE SEQUENCE</scope>
    <source>
        <strain evidence="3">CCFEE 5485</strain>
    </source>
</reference>
<evidence type="ECO:0000313" key="4">
    <source>
        <dbReference type="Proteomes" id="UP001274830"/>
    </source>
</evidence>
<feature type="region of interest" description="Disordered" evidence="2">
    <location>
        <begin position="577"/>
        <end position="606"/>
    </location>
</feature>
<sequence>MTTIRKAESTPTKSEEASAPAAEVTRSSWLPRWSPKSQAQRLEVSPPVQTPLDSEPNRARSESTDTIRPERPKSNQIPAPRRVDPLTSPLPRHVDGRKMLEALRTMGSPGVRQLTENQIAAIQATFSVPSAEELAIRAAQEIDWSLTPYMRWRRYGDIALHRPRNLDMSTSNQPRQRTSQETVIADQAGHELVRRSGLPSRFRNDGQRNRVSPRPRPDGGVGATPHSSDSGSSRSSQDTIRGVTGSSYSSYEAIPRYQLYDAPMEEQGVVPSSSVHQPEIPCAEVQAAMQALHAQLENMRSQNADAAASPRMKLSEAISAAAAAIPSRSRPAGQGPVHSDSTPTDEIARQERRDTAFEVPSAAITKPTASPGQTTQVPSILQTAHHLRDSTPPRHTRTFTPSQPQTPRTPSLLTKINTLTSIKTSLRTAQATNTTPPSEQTLLSEITWLRADIHHLSQHPSNAGKKVLAEFKLEGKKVELGRNRAWQAEGRAKAVQIQIAGQTSRPREAVQWPPPRGTSIYARRHGSSLKPSPSPPFPTARHHPCPWRIELYKTLPRWKSIFGPAKSVEGLSALVPPPLTREASYSGPASPVEETKRRPVGVGVGI</sequence>
<gene>
    <name evidence="3" type="ORF">LTR78_007597</name>
</gene>
<dbReference type="EMBL" id="JAUTXT010000032">
    <property type="protein sequence ID" value="KAK3672547.1"/>
    <property type="molecule type" value="Genomic_DNA"/>
</dbReference>
<evidence type="ECO:0000256" key="1">
    <source>
        <dbReference type="SAM" id="Coils"/>
    </source>
</evidence>
<protein>
    <submittedName>
        <fullName evidence="3">Uncharacterized protein</fullName>
    </submittedName>
</protein>
<evidence type="ECO:0000256" key="2">
    <source>
        <dbReference type="SAM" id="MobiDB-lite"/>
    </source>
</evidence>
<feature type="region of interest" description="Disordered" evidence="2">
    <location>
        <begin position="1"/>
        <end position="93"/>
    </location>
</feature>
<dbReference type="AlphaFoldDB" id="A0AAE0TU61"/>
<feature type="region of interest" description="Disordered" evidence="2">
    <location>
        <begin position="388"/>
        <end position="411"/>
    </location>
</feature>
<feature type="compositionally biased region" description="Low complexity" evidence="2">
    <location>
        <begin position="227"/>
        <end position="236"/>
    </location>
</feature>
<keyword evidence="1" id="KW-0175">Coiled coil</keyword>
<feature type="compositionally biased region" description="Low complexity" evidence="2">
    <location>
        <begin position="398"/>
        <end position="411"/>
    </location>
</feature>